<organism evidence="9 10">
    <name type="scientific">Actinomyces howellii</name>
    <dbReference type="NCBI Taxonomy" id="52771"/>
    <lineage>
        <taxon>Bacteria</taxon>
        <taxon>Bacillati</taxon>
        <taxon>Actinomycetota</taxon>
        <taxon>Actinomycetes</taxon>
        <taxon>Actinomycetales</taxon>
        <taxon>Actinomycetaceae</taxon>
        <taxon>Actinomyces</taxon>
    </lineage>
</organism>
<feature type="transmembrane region" description="Helical" evidence="7">
    <location>
        <begin position="257"/>
        <end position="278"/>
    </location>
</feature>
<dbReference type="OrthoDB" id="9766372at2"/>
<dbReference type="PANTHER" id="PTHR30287:SF2">
    <property type="entry name" value="BLL1001 PROTEIN"/>
    <property type="match status" value="1"/>
</dbReference>
<evidence type="ECO:0000313" key="10">
    <source>
        <dbReference type="Proteomes" id="UP000266895"/>
    </source>
</evidence>
<evidence type="ECO:0000256" key="4">
    <source>
        <dbReference type="ARBA" id="ARBA00022989"/>
    </source>
</evidence>
<dbReference type="InterPro" id="IPR003838">
    <property type="entry name" value="ABC3_permease_C"/>
</dbReference>
<dbReference type="RefSeq" id="WP_126382474.1">
    <property type="nucleotide sequence ID" value="NZ_LR134350.1"/>
</dbReference>
<protein>
    <submittedName>
        <fullName evidence="9">FtsX-like permease family</fullName>
    </submittedName>
</protein>
<accession>A0A3S4R3F0</accession>
<comment type="subcellular location">
    <subcellularLocation>
        <location evidence="1">Cell membrane</location>
        <topology evidence="1">Multi-pass membrane protein</topology>
    </subcellularLocation>
</comment>
<dbReference type="Pfam" id="PF02687">
    <property type="entry name" value="FtsX"/>
    <property type="match status" value="2"/>
</dbReference>
<dbReference type="KEGG" id="ahw:NCTC11636_01384"/>
<dbReference type="EMBL" id="LR134350">
    <property type="protein sequence ID" value="VEG28134.1"/>
    <property type="molecule type" value="Genomic_DNA"/>
</dbReference>
<evidence type="ECO:0000256" key="5">
    <source>
        <dbReference type="ARBA" id="ARBA00023136"/>
    </source>
</evidence>
<reference evidence="9 10" key="1">
    <citation type="submission" date="2018-12" db="EMBL/GenBank/DDBJ databases">
        <authorList>
            <consortium name="Pathogen Informatics"/>
        </authorList>
    </citation>
    <scope>NUCLEOTIDE SEQUENCE [LARGE SCALE GENOMIC DNA]</scope>
    <source>
        <strain evidence="9 10">NCTC11636</strain>
    </source>
</reference>
<feature type="transmembrane region" description="Helical" evidence="7">
    <location>
        <begin position="446"/>
        <end position="466"/>
    </location>
</feature>
<proteinExistence type="predicted"/>
<feature type="transmembrane region" description="Helical" evidence="7">
    <location>
        <begin position="311"/>
        <end position="330"/>
    </location>
</feature>
<evidence type="ECO:0000313" key="9">
    <source>
        <dbReference type="EMBL" id="VEG28134.1"/>
    </source>
</evidence>
<feature type="region of interest" description="Disordered" evidence="6">
    <location>
        <begin position="393"/>
        <end position="419"/>
    </location>
</feature>
<evidence type="ECO:0000256" key="2">
    <source>
        <dbReference type="ARBA" id="ARBA00022475"/>
    </source>
</evidence>
<feature type="transmembrane region" description="Helical" evidence="7">
    <location>
        <begin position="712"/>
        <end position="738"/>
    </location>
</feature>
<evidence type="ECO:0000256" key="6">
    <source>
        <dbReference type="SAM" id="MobiDB-lite"/>
    </source>
</evidence>
<name>A0A3S4R3F0_9ACTO</name>
<keyword evidence="10" id="KW-1185">Reference proteome</keyword>
<dbReference type="Proteomes" id="UP000266895">
    <property type="component" value="Chromosome"/>
</dbReference>
<evidence type="ECO:0000256" key="7">
    <source>
        <dbReference type="SAM" id="Phobius"/>
    </source>
</evidence>
<dbReference type="PANTHER" id="PTHR30287">
    <property type="entry name" value="MEMBRANE COMPONENT OF PREDICTED ABC SUPERFAMILY METABOLITE UPTAKE TRANSPORTER"/>
    <property type="match status" value="1"/>
</dbReference>
<dbReference type="InterPro" id="IPR038766">
    <property type="entry name" value="Membrane_comp_ABC_pdt"/>
</dbReference>
<evidence type="ECO:0000259" key="8">
    <source>
        <dbReference type="Pfam" id="PF02687"/>
    </source>
</evidence>
<keyword evidence="4 7" id="KW-1133">Transmembrane helix</keyword>
<feature type="transmembrane region" description="Helical" evidence="7">
    <location>
        <begin position="664"/>
        <end position="689"/>
    </location>
</feature>
<dbReference type="GO" id="GO:0005886">
    <property type="term" value="C:plasma membrane"/>
    <property type="evidence" value="ECO:0007669"/>
    <property type="project" value="UniProtKB-SubCell"/>
</dbReference>
<dbReference type="AlphaFoldDB" id="A0A3S4R3F0"/>
<feature type="transmembrane region" description="Helical" evidence="7">
    <location>
        <begin position="758"/>
        <end position="780"/>
    </location>
</feature>
<keyword evidence="2" id="KW-1003">Cell membrane</keyword>
<sequence>MHHTLWRLGRAELRRSATVSITLVVLMTMSAALTATGLALIARTLAATESLWTEARPPDVVQVHTGQTDAATLTEQVDSWAAEQPGVEDHMVMTTLPVPGSQMWIDGTSQVDSVLEPALVTSPERFDLLVDPSGHRVDPERGEIWLPVYYESEAMAQVGDSVRVTAGPVELDLTVAGFVRDSQMNSSLATSKRLVVSQEDYEAVAPYLEAEYYIEMLAAPGTSAAELKAAYASSGLPANGIMVDSTIFRLLNGMSTYVLAAAVLLVAGVLTSVVLLALRFALLASFEEDLGQIGALRAIGAPTASIRLLYLARYALLALVGCIVGLAAAFPLTDTLQRPIELYLGSPDGVIAMVLAPVSGALLTAVVVVGSCWLMLGRVGRLSAVDALRAAATGSSAPPSGRRGRRRRRGGVGSPRARRGAGLLGSRLAVPDRLGVSAALQRANGLLLAVVALCVVAAVVPASVLATVEDERFATYLGVGQAELRIDVRDGVTTTEAVETALAERSDVERSVVLVSDRYELKGADGQWADVVVESGDHEVFPLTYEAGSAPASAEQIALSVGQSEEAGAGVGDEVEVRVDGEVLRLEVSGVYQDITNGGKTAKARLTPSEAPLWQVVYLDLSGGTDPADAAEALGSALPGAKVTLVSQYASQTMGALVSQLRTVAVVATAAGCALVLIITTMSLTLIIARERGTLAALRAIGADRSQLARMYVVRLGIIALAGTALGTVGAQLLGQVGFRLALAGFGAPGVVLLPDPLVSWLGIPAAVLASVLAAVGLGLRSLTRIHLTEQE</sequence>
<keyword evidence="5 7" id="KW-0472">Membrane</keyword>
<feature type="domain" description="ABC3 transporter permease C-terminal" evidence="8">
    <location>
        <begin position="673"/>
        <end position="781"/>
    </location>
</feature>
<feature type="domain" description="ABC3 transporter permease C-terminal" evidence="8">
    <location>
        <begin position="265"/>
        <end position="381"/>
    </location>
</feature>
<feature type="transmembrane region" description="Helical" evidence="7">
    <location>
        <begin position="350"/>
        <end position="376"/>
    </location>
</feature>
<gene>
    <name evidence="9" type="ORF">NCTC11636_01384</name>
</gene>
<evidence type="ECO:0000256" key="3">
    <source>
        <dbReference type="ARBA" id="ARBA00022692"/>
    </source>
</evidence>
<keyword evidence="3 7" id="KW-0812">Transmembrane</keyword>
<evidence type="ECO:0000256" key="1">
    <source>
        <dbReference type="ARBA" id="ARBA00004651"/>
    </source>
</evidence>